<organism evidence="1 2">
    <name type="scientific">Pleionea litopenaei</name>
    <dbReference type="NCBI Taxonomy" id="3070815"/>
    <lineage>
        <taxon>Bacteria</taxon>
        <taxon>Pseudomonadati</taxon>
        <taxon>Pseudomonadota</taxon>
        <taxon>Gammaproteobacteria</taxon>
        <taxon>Oceanospirillales</taxon>
        <taxon>Pleioneaceae</taxon>
        <taxon>Pleionea</taxon>
    </lineage>
</organism>
<keyword evidence="2" id="KW-1185">Reference proteome</keyword>
<evidence type="ECO:0000313" key="1">
    <source>
        <dbReference type="EMBL" id="WMS86777.1"/>
    </source>
</evidence>
<accession>A0AA51RSJ1</accession>
<sequence length="85" mass="9873">MAIYIEARVKTAMIVHGYDQENQEVVESIDDSEYTRKLIQVDRILSISEDFLLVSSNHGRVMYWHYDESLDEIKQRLLDAGIVIG</sequence>
<protein>
    <submittedName>
        <fullName evidence="1">Uncharacterized protein</fullName>
    </submittedName>
</protein>
<proteinExistence type="predicted"/>
<name>A0AA51RSJ1_9GAMM</name>
<reference evidence="1 2" key="1">
    <citation type="submission" date="2023-08" db="EMBL/GenBank/DDBJ databases">
        <title>Pleionea litopenaei sp. nov., isolated from stomach of juvenile Litopenaeus vannamei.</title>
        <authorList>
            <person name="Rho A.M."/>
            <person name="Hwang C.Y."/>
        </authorList>
    </citation>
    <scope>NUCLEOTIDE SEQUENCE [LARGE SCALE GENOMIC DNA]</scope>
    <source>
        <strain evidence="1 2">HL-JVS1</strain>
    </source>
</reference>
<dbReference type="KEGG" id="plei:Q9312_16265"/>
<dbReference type="Proteomes" id="UP001239782">
    <property type="component" value="Chromosome"/>
</dbReference>
<dbReference type="RefSeq" id="WP_309201922.1">
    <property type="nucleotide sequence ID" value="NZ_CP133548.1"/>
</dbReference>
<evidence type="ECO:0000313" key="2">
    <source>
        <dbReference type="Proteomes" id="UP001239782"/>
    </source>
</evidence>
<dbReference type="AlphaFoldDB" id="A0AA51RSJ1"/>
<gene>
    <name evidence="1" type="ORF">Q9312_16265</name>
</gene>
<dbReference type="EMBL" id="CP133548">
    <property type="protein sequence ID" value="WMS86777.1"/>
    <property type="molecule type" value="Genomic_DNA"/>
</dbReference>